<dbReference type="EMBL" id="BONF01000026">
    <property type="protein sequence ID" value="GIF82999.1"/>
    <property type="molecule type" value="Genomic_DNA"/>
</dbReference>
<evidence type="ECO:0000256" key="2">
    <source>
        <dbReference type="PIRSR" id="PIRSR017388-2"/>
    </source>
</evidence>
<organism evidence="5 6">
    <name type="scientific">Catellatospora bangladeshensis</name>
    <dbReference type="NCBI Taxonomy" id="310355"/>
    <lineage>
        <taxon>Bacteria</taxon>
        <taxon>Bacillati</taxon>
        <taxon>Actinomycetota</taxon>
        <taxon>Actinomycetes</taxon>
        <taxon>Micromonosporales</taxon>
        <taxon>Micromonosporaceae</taxon>
        <taxon>Catellatospora</taxon>
    </lineage>
</organism>
<proteinExistence type="predicted"/>
<gene>
    <name evidence="5" type="primary">yvaK</name>
    <name evidence="5" type="ORF">Cba03nite_43480</name>
</gene>
<feature type="active site" description="Charge relay system" evidence="1">
    <location>
        <position position="194"/>
    </location>
</feature>
<dbReference type="InterPro" id="IPR029058">
    <property type="entry name" value="AB_hydrolase_fold"/>
</dbReference>
<dbReference type="InterPro" id="IPR022742">
    <property type="entry name" value="Hydrolase_4"/>
</dbReference>
<sequence length="253" mass="27613">MSDGQHDPLSHDGSAEIGVLVCHGFTGSPRSMRPWAQHLIEQGWTVRLPLLPGHGTTWQEANTTTWQDWYGCVDAAFAELRGRCERVFVVGLSMGGALTLRLAEQHGSAVSGIVLVNPIVAMLQAQTRLLPVLSRFVASMPAIGNDIALPGVQEGAYERTPLRAAASLRSFLRLVRADLPKVDQPLRLFHSTQDHVVEPENSAIILREVNSTDVAEIVLADSYHVATLDYDAERIFTGSVEFIKQVGEQAAAR</sequence>
<feature type="domain" description="Serine aminopeptidase S33" evidence="4">
    <location>
        <begin position="19"/>
        <end position="227"/>
    </location>
</feature>
<evidence type="ECO:0000256" key="1">
    <source>
        <dbReference type="PIRSR" id="PIRSR017388-1"/>
    </source>
</evidence>
<comment type="caution">
    <text evidence="5">The sequence shown here is derived from an EMBL/GenBank/DDBJ whole genome shotgun (WGS) entry which is preliminary data.</text>
</comment>
<accession>A0A8J3JSI9</accession>
<dbReference type="InterPro" id="IPR012354">
    <property type="entry name" value="Esterase_lipase"/>
</dbReference>
<dbReference type="SUPFAM" id="SSF53474">
    <property type="entry name" value="alpha/beta-Hydrolases"/>
    <property type="match status" value="1"/>
</dbReference>
<dbReference type="PIRSF" id="PIRSF017388">
    <property type="entry name" value="Esterase_lipase"/>
    <property type="match status" value="1"/>
</dbReference>
<evidence type="ECO:0000256" key="3">
    <source>
        <dbReference type="PIRSR" id="PIRSR017388-3"/>
    </source>
</evidence>
<name>A0A8J3JSI9_9ACTN</name>
<dbReference type="GO" id="GO:0052689">
    <property type="term" value="F:carboxylic ester hydrolase activity"/>
    <property type="evidence" value="ECO:0007669"/>
    <property type="project" value="InterPro"/>
</dbReference>
<protein>
    <submittedName>
        <fullName evidence="5">Carboxylesterase</fullName>
    </submittedName>
</protein>
<feature type="active site" description="Nucleophile" evidence="1">
    <location>
        <position position="93"/>
    </location>
</feature>
<feature type="binding site" evidence="2">
    <location>
        <position position="25"/>
    </location>
    <ligand>
        <name>substrate</name>
    </ligand>
</feature>
<dbReference type="RefSeq" id="WP_203749124.1">
    <property type="nucleotide sequence ID" value="NZ_BONF01000026.1"/>
</dbReference>
<dbReference type="InterPro" id="IPR051044">
    <property type="entry name" value="MAG_DAG_Lipase"/>
</dbReference>
<dbReference type="PANTHER" id="PTHR11614">
    <property type="entry name" value="PHOSPHOLIPASE-RELATED"/>
    <property type="match status" value="1"/>
</dbReference>
<evidence type="ECO:0000313" key="5">
    <source>
        <dbReference type="EMBL" id="GIF82999.1"/>
    </source>
</evidence>
<feature type="active site" description="Charge relay system" evidence="1">
    <location>
        <position position="224"/>
    </location>
</feature>
<evidence type="ECO:0000259" key="4">
    <source>
        <dbReference type="Pfam" id="PF12146"/>
    </source>
</evidence>
<dbReference type="Proteomes" id="UP000601223">
    <property type="component" value="Unassembled WGS sequence"/>
</dbReference>
<reference evidence="5 6" key="1">
    <citation type="submission" date="2021-01" db="EMBL/GenBank/DDBJ databases">
        <title>Whole genome shotgun sequence of Catellatospora bangladeshensis NBRC 107357.</title>
        <authorList>
            <person name="Komaki H."/>
            <person name="Tamura T."/>
        </authorList>
    </citation>
    <scope>NUCLEOTIDE SEQUENCE [LARGE SCALE GENOMIC DNA]</scope>
    <source>
        <strain evidence="5 6">NBRC 107357</strain>
    </source>
</reference>
<dbReference type="Gene3D" id="3.40.50.1820">
    <property type="entry name" value="alpha/beta hydrolase"/>
    <property type="match status" value="1"/>
</dbReference>
<feature type="binding site" evidence="2">
    <location>
        <position position="94"/>
    </location>
    <ligand>
        <name>substrate</name>
    </ligand>
</feature>
<keyword evidence="6" id="KW-1185">Reference proteome</keyword>
<feature type="site" description="Important for substrate specificity" evidence="3">
    <location>
        <position position="143"/>
    </location>
</feature>
<dbReference type="AlphaFoldDB" id="A0A8J3JSI9"/>
<evidence type="ECO:0000313" key="6">
    <source>
        <dbReference type="Proteomes" id="UP000601223"/>
    </source>
</evidence>
<dbReference type="Pfam" id="PF12146">
    <property type="entry name" value="Hydrolase_4"/>
    <property type="match status" value="1"/>
</dbReference>